<name>A0A936NCV7_9ACTN</name>
<organism evidence="1 2">
    <name type="scientific">Candidatus Neomicrothrix subdominans</name>
    <dbReference type="NCBI Taxonomy" id="2954438"/>
    <lineage>
        <taxon>Bacteria</taxon>
        <taxon>Bacillati</taxon>
        <taxon>Actinomycetota</taxon>
        <taxon>Acidimicrobiia</taxon>
        <taxon>Acidimicrobiales</taxon>
        <taxon>Microthrixaceae</taxon>
        <taxon>Candidatus Neomicrothrix</taxon>
    </lineage>
</organism>
<dbReference type="SUPFAM" id="SSF102588">
    <property type="entry name" value="LmbE-like"/>
    <property type="match status" value="1"/>
</dbReference>
<dbReference type="Pfam" id="PF02585">
    <property type="entry name" value="PIG-L"/>
    <property type="match status" value="1"/>
</dbReference>
<gene>
    <name evidence="1" type="ORF">IPN02_11130</name>
</gene>
<dbReference type="Gene3D" id="3.40.50.10320">
    <property type="entry name" value="LmbE-like"/>
    <property type="match status" value="1"/>
</dbReference>
<dbReference type="AlphaFoldDB" id="A0A936NCV7"/>
<dbReference type="InterPro" id="IPR024078">
    <property type="entry name" value="LmbE-like_dom_sf"/>
</dbReference>
<dbReference type="PANTHER" id="PTHR12993">
    <property type="entry name" value="N-ACETYLGLUCOSAMINYL-PHOSPHATIDYLINOSITOL DE-N-ACETYLASE-RELATED"/>
    <property type="match status" value="1"/>
</dbReference>
<protein>
    <submittedName>
        <fullName evidence="1">PIG-L family deacetylase</fullName>
    </submittedName>
</protein>
<evidence type="ECO:0000313" key="2">
    <source>
        <dbReference type="Proteomes" id="UP000727993"/>
    </source>
</evidence>
<comment type="caution">
    <text evidence="1">The sequence shown here is derived from an EMBL/GenBank/DDBJ whole genome shotgun (WGS) entry which is preliminary data.</text>
</comment>
<dbReference type="InterPro" id="IPR003737">
    <property type="entry name" value="GlcNAc_PI_deacetylase-related"/>
</dbReference>
<dbReference type="GO" id="GO:0016811">
    <property type="term" value="F:hydrolase activity, acting on carbon-nitrogen (but not peptide) bonds, in linear amides"/>
    <property type="evidence" value="ECO:0007669"/>
    <property type="project" value="TreeGrafter"/>
</dbReference>
<proteinExistence type="predicted"/>
<dbReference type="EMBL" id="JADJZA010000007">
    <property type="protein sequence ID" value="MBK9297361.1"/>
    <property type="molecule type" value="Genomic_DNA"/>
</dbReference>
<accession>A0A936NCV7</accession>
<evidence type="ECO:0000313" key="1">
    <source>
        <dbReference type="EMBL" id="MBK9297361.1"/>
    </source>
</evidence>
<reference evidence="1 2" key="1">
    <citation type="submission" date="2020-10" db="EMBL/GenBank/DDBJ databases">
        <title>Connecting structure to function with the recovery of over 1000 high-quality activated sludge metagenome-assembled genomes encoding full-length rRNA genes using long-read sequencing.</title>
        <authorList>
            <person name="Singleton C.M."/>
            <person name="Petriglieri F."/>
            <person name="Kristensen J.M."/>
            <person name="Kirkegaard R.H."/>
            <person name="Michaelsen T.Y."/>
            <person name="Andersen M.H."/>
            <person name="Karst S.M."/>
            <person name="Dueholm M.S."/>
            <person name="Nielsen P.H."/>
            <person name="Albertsen M."/>
        </authorList>
    </citation>
    <scope>NUCLEOTIDE SEQUENCE [LARGE SCALE GENOMIC DNA]</scope>
    <source>
        <strain evidence="1">Lyne_18-Q3-R50-59_MAXAC.006</strain>
    </source>
</reference>
<sequence>MTRVELPDLGRWAPQRTDAQRWEPPRKLTVVVAPHPDDETLLSGGLIAHQARAGVPVIVLAVTDGEAAYPGDPDGLARQRRREQRQALRALAGEELPVLRLGLPDGRVEDHHSSLVAAIAEHVTVDSLVVAPWRLDHHCDHEAVGRAAHEAAGRCGAALAEGLFWAWHHRQPQEMVSRLRELPLSRREVERRRCALSHHHSQVAGDGASTPVLHSGVLGPFDWPSEYFILSNEGDDPL</sequence>
<dbReference type="Proteomes" id="UP000727993">
    <property type="component" value="Unassembled WGS sequence"/>
</dbReference>
<dbReference type="PANTHER" id="PTHR12993:SF11">
    <property type="entry name" value="N-ACETYLGLUCOSAMINYL-PHOSPHATIDYLINOSITOL DE-N-ACETYLASE"/>
    <property type="match status" value="1"/>
</dbReference>
<dbReference type="GO" id="GO:0016137">
    <property type="term" value="P:glycoside metabolic process"/>
    <property type="evidence" value="ECO:0007669"/>
    <property type="project" value="UniProtKB-ARBA"/>
</dbReference>